<dbReference type="GO" id="GO:0016020">
    <property type="term" value="C:membrane"/>
    <property type="evidence" value="ECO:0007669"/>
    <property type="project" value="TreeGrafter"/>
</dbReference>
<dbReference type="PANTHER" id="PTHR15446:SF15">
    <property type="entry name" value="UROPLAKIN-3B"/>
    <property type="match status" value="1"/>
</dbReference>
<reference evidence="1" key="2">
    <citation type="submission" date="2025-08" db="UniProtKB">
        <authorList>
            <consortium name="Ensembl"/>
        </authorList>
    </citation>
    <scope>IDENTIFICATION</scope>
</reference>
<reference evidence="1" key="3">
    <citation type="submission" date="2025-09" db="UniProtKB">
        <authorList>
            <consortium name="Ensembl"/>
        </authorList>
    </citation>
    <scope>IDENTIFICATION</scope>
</reference>
<evidence type="ECO:0000313" key="2">
    <source>
        <dbReference type="Proteomes" id="UP000694405"/>
    </source>
</evidence>
<reference evidence="1" key="1">
    <citation type="submission" date="2020-03" db="EMBL/GenBank/DDBJ databases">
        <title>Melopsittacus undulatus (budgerigar) genome, bMelUnd1, maternal haplotype with Z.</title>
        <authorList>
            <person name="Gedman G."/>
            <person name="Mountcastle J."/>
            <person name="Haase B."/>
            <person name="Formenti G."/>
            <person name="Wright T."/>
            <person name="Apodaca J."/>
            <person name="Pelan S."/>
            <person name="Chow W."/>
            <person name="Rhie A."/>
            <person name="Howe K."/>
            <person name="Fedrigo O."/>
            <person name="Jarvis E.D."/>
        </authorList>
    </citation>
    <scope>NUCLEOTIDE SEQUENCE [LARGE SCALE GENOMIC DNA]</scope>
</reference>
<name>A0A8V5GJT4_MELUD</name>
<keyword evidence="2" id="KW-1185">Reference proteome</keyword>
<evidence type="ECO:0000313" key="1">
    <source>
        <dbReference type="Ensembl" id="ENSMUNP00000023500.1"/>
    </source>
</evidence>
<proteinExistence type="predicted"/>
<dbReference type="Ensembl" id="ENSMUNT00000031177.1">
    <property type="protein sequence ID" value="ENSMUNP00000023500.1"/>
    <property type="gene ID" value="ENSMUNG00000018149.1"/>
</dbReference>
<dbReference type="AlphaFoldDB" id="A0A8V5GJT4"/>
<dbReference type="Proteomes" id="UP000694405">
    <property type="component" value="Chromosome 13"/>
</dbReference>
<dbReference type="PANTHER" id="PTHR15446">
    <property type="entry name" value="UROPLAKIN III"/>
    <property type="match status" value="1"/>
</dbReference>
<organism evidence="1 2">
    <name type="scientific">Melopsittacus undulatus</name>
    <name type="common">Budgerigar</name>
    <name type="synonym">Psittacus undulatus</name>
    <dbReference type="NCBI Taxonomy" id="13146"/>
    <lineage>
        <taxon>Eukaryota</taxon>
        <taxon>Metazoa</taxon>
        <taxon>Chordata</taxon>
        <taxon>Craniata</taxon>
        <taxon>Vertebrata</taxon>
        <taxon>Euteleostomi</taxon>
        <taxon>Archelosauria</taxon>
        <taxon>Archosauria</taxon>
        <taxon>Dinosauria</taxon>
        <taxon>Saurischia</taxon>
        <taxon>Theropoda</taxon>
        <taxon>Coelurosauria</taxon>
        <taxon>Aves</taxon>
        <taxon>Neognathae</taxon>
        <taxon>Neoaves</taxon>
        <taxon>Telluraves</taxon>
        <taxon>Australaves</taxon>
        <taxon>Psittaciformes</taxon>
        <taxon>Psittaculidae</taxon>
        <taxon>Melopsittacus</taxon>
    </lineage>
</organism>
<sequence>MSLCWEHQNRTQYRQCVCAPILTALPGAQLRCPSGWLRTGLVPGDPGGAAGALCRRLRWGRSRNAAVLGGSCSRGAHPLTPAQSRDHTMELLRLLLALAGTGTALGLGDCCRGCRGSLWTFAPGGLGMLLGMLLGLLLGLWDGVSAHSVPAPAALLPYVPHVPTVALPGKLTATTFTLERPNCIFEQEAEAPDAVWLVVAFANASGSFRNPLSRADVPLYEQLPTAHSYMTLETPVRAFTCSAPSPAPLRVGGDTACGGQEPCNGPLPSPGPYRVKFLVMGCHGPRAETRWSEPILLQRASSLSTIDPLPVHRSSTVVVITSILASLGAVLAAAVLSAVGYGSGWGHSHGDPGGHPVLGPISREMGLTLMYWNWGLP</sequence>
<protein>
    <submittedName>
        <fullName evidence="1">Uncharacterized protein</fullName>
    </submittedName>
</protein>
<dbReference type="InterPro" id="IPR024831">
    <property type="entry name" value="Uroplakin-3"/>
</dbReference>
<accession>A0A8V5GJT4</accession>